<name>D6W6U6_TRICA</name>
<organism evidence="1 2">
    <name type="scientific">Tribolium castaneum</name>
    <name type="common">Red flour beetle</name>
    <dbReference type="NCBI Taxonomy" id="7070"/>
    <lineage>
        <taxon>Eukaryota</taxon>
        <taxon>Metazoa</taxon>
        <taxon>Ecdysozoa</taxon>
        <taxon>Arthropoda</taxon>
        <taxon>Hexapoda</taxon>
        <taxon>Insecta</taxon>
        <taxon>Pterygota</taxon>
        <taxon>Neoptera</taxon>
        <taxon>Endopterygota</taxon>
        <taxon>Coleoptera</taxon>
        <taxon>Polyphaga</taxon>
        <taxon>Cucujiformia</taxon>
        <taxon>Tenebrionidae</taxon>
        <taxon>Tenebrionidae incertae sedis</taxon>
        <taxon>Tribolium</taxon>
    </lineage>
</organism>
<evidence type="ECO:0000313" key="2">
    <source>
        <dbReference type="Proteomes" id="UP000007266"/>
    </source>
</evidence>
<reference evidence="1 2" key="1">
    <citation type="journal article" date="2008" name="Nature">
        <title>The genome of the model beetle and pest Tribolium castaneum.</title>
        <authorList>
            <consortium name="Tribolium Genome Sequencing Consortium"/>
            <person name="Richards S."/>
            <person name="Gibbs R.A."/>
            <person name="Weinstock G.M."/>
            <person name="Brown S.J."/>
            <person name="Denell R."/>
            <person name="Beeman R.W."/>
            <person name="Gibbs R."/>
            <person name="Beeman R.W."/>
            <person name="Brown S.J."/>
            <person name="Bucher G."/>
            <person name="Friedrich M."/>
            <person name="Grimmelikhuijzen C.J."/>
            <person name="Klingler M."/>
            <person name="Lorenzen M."/>
            <person name="Richards S."/>
            <person name="Roth S."/>
            <person name="Schroder R."/>
            <person name="Tautz D."/>
            <person name="Zdobnov E.M."/>
            <person name="Muzny D."/>
            <person name="Gibbs R.A."/>
            <person name="Weinstock G.M."/>
            <person name="Attaway T."/>
            <person name="Bell S."/>
            <person name="Buhay C.J."/>
            <person name="Chandrabose M.N."/>
            <person name="Chavez D."/>
            <person name="Clerk-Blankenburg K.P."/>
            <person name="Cree A."/>
            <person name="Dao M."/>
            <person name="Davis C."/>
            <person name="Chacko J."/>
            <person name="Dinh H."/>
            <person name="Dugan-Rocha S."/>
            <person name="Fowler G."/>
            <person name="Garner T.T."/>
            <person name="Garnes J."/>
            <person name="Gnirke A."/>
            <person name="Hawes A."/>
            <person name="Hernandez J."/>
            <person name="Hines S."/>
            <person name="Holder M."/>
            <person name="Hume J."/>
            <person name="Jhangiani S.N."/>
            <person name="Joshi V."/>
            <person name="Khan Z.M."/>
            <person name="Jackson L."/>
            <person name="Kovar C."/>
            <person name="Kowis A."/>
            <person name="Lee S."/>
            <person name="Lewis L.R."/>
            <person name="Margolis J."/>
            <person name="Morgan M."/>
            <person name="Nazareth L.V."/>
            <person name="Nguyen N."/>
            <person name="Okwuonu G."/>
            <person name="Parker D."/>
            <person name="Richards S."/>
            <person name="Ruiz S.J."/>
            <person name="Santibanez J."/>
            <person name="Savard J."/>
            <person name="Scherer S.E."/>
            <person name="Schneider B."/>
            <person name="Sodergren E."/>
            <person name="Tautz D."/>
            <person name="Vattahil S."/>
            <person name="Villasana D."/>
            <person name="White C.S."/>
            <person name="Wright R."/>
            <person name="Park Y."/>
            <person name="Beeman R.W."/>
            <person name="Lord J."/>
            <person name="Oppert B."/>
            <person name="Lorenzen M."/>
            <person name="Brown S."/>
            <person name="Wang L."/>
            <person name="Savard J."/>
            <person name="Tautz D."/>
            <person name="Richards S."/>
            <person name="Weinstock G."/>
            <person name="Gibbs R.A."/>
            <person name="Liu Y."/>
            <person name="Worley K."/>
            <person name="Weinstock G."/>
            <person name="Elsik C.G."/>
            <person name="Reese J.T."/>
            <person name="Elhaik E."/>
            <person name="Landan G."/>
            <person name="Graur D."/>
            <person name="Arensburger P."/>
            <person name="Atkinson P."/>
            <person name="Beeman R.W."/>
            <person name="Beidler J."/>
            <person name="Brown S.J."/>
            <person name="Demuth J.P."/>
            <person name="Drury D.W."/>
            <person name="Du Y.Z."/>
            <person name="Fujiwara H."/>
            <person name="Lorenzen M."/>
            <person name="Maselli V."/>
            <person name="Osanai M."/>
            <person name="Park Y."/>
            <person name="Robertson H.M."/>
            <person name="Tu Z."/>
            <person name="Wang J.J."/>
            <person name="Wang S."/>
            <person name="Richards S."/>
            <person name="Song H."/>
            <person name="Zhang L."/>
            <person name="Sodergren E."/>
            <person name="Werner D."/>
            <person name="Stanke M."/>
            <person name="Morgenstern B."/>
            <person name="Solovyev V."/>
            <person name="Kosarev P."/>
            <person name="Brown G."/>
            <person name="Chen H.C."/>
            <person name="Ermolaeva O."/>
            <person name="Hlavina W."/>
            <person name="Kapustin Y."/>
            <person name="Kiryutin B."/>
            <person name="Kitts P."/>
            <person name="Maglott D."/>
            <person name="Pruitt K."/>
            <person name="Sapojnikov V."/>
            <person name="Souvorov A."/>
            <person name="Mackey A.J."/>
            <person name="Waterhouse R.M."/>
            <person name="Wyder S."/>
            <person name="Zdobnov E.M."/>
            <person name="Zdobnov E.M."/>
            <person name="Wyder S."/>
            <person name="Kriventseva E.V."/>
            <person name="Kadowaki T."/>
            <person name="Bork P."/>
            <person name="Aranda M."/>
            <person name="Bao R."/>
            <person name="Beermann A."/>
            <person name="Berns N."/>
            <person name="Bolognesi R."/>
            <person name="Bonneton F."/>
            <person name="Bopp D."/>
            <person name="Brown S.J."/>
            <person name="Bucher G."/>
            <person name="Butts T."/>
            <person name="Chaumot A."/>
            <person name="Denell R.E."/>
            <person name="Ferrier D.E."/>
            <person name="Friedrich M."/>
            <person name="Gordon C.M."/>
            <person name="Jindra M."/>
            <person name="Klingler M."/>
            <person name="Lan Q."/>
            <person name="Lattorff H.M."/>
            <person name="Laudet V."/>
            <person name="von Levetsow C."/>
            <person name="Liu Z."/>
            <person name="Lutz R."/>
            <person name="Lynch J.A."/>
            <person name="da Fonseca R.N."/>
            <person name="Posnien N."/>
            <person name="Reuter R."/>
            <person name="Roth S."/>
            <person name="Savard J."/>
            <person name="Schinko J.B."/>
            <person name="Schmitt C."/>
            <person name="Schoppmeier M."/>
            <person name="Schroder R."/>
            <person name="Shippy T.D."/>
            <person name="Simonnet F."/>
            <person name="Marques-Souza H."/>
            <person name="Tautz D."/>
            <person name="Tomoyasu Y."/>
            <person name="Trauner J."/>
            <person name="Van der Zee M."/>
            <person name="Vervoort M."/>
            <person name="Wittkopp N."/>
            <person name="Wimmer E.A."/>
            <person name="Yang X."/>
            <person name="Jones A.K."/>
            <person name="Sattelle D.B."/>
            <person name="Ebert P.R."/>
            <person name="Nelson D."/>
            <person name="Scott J.G."/>
            <person name="Beeman R.W."/>
            <person name="Muthukrishnan S."/>
            <person name="Kramer K.J."/>
            <person name="Arakane Y."/>
            <person name="Beeman R.W."/>
            <person name="Zhu Q."/>
            <person name="Hogenkamp D."/>
            <person name="Dixit R."/>
            <person name="Oppert B."/>
            <person name="Jiang H."/>
            <person name="Zou Z."/>
            <person name="Marshall J."/>
            <person name="Elpidina E."/>
            <person name="Vinokurov K."/>
            <person name="Oppert C."/>
            <person name="Zou Z."/>
            <person name="Evans J."/>
            <person name="Lu Z."/>
            <person name="Zhao P."/>
            <person name="Sumathipala N."/>
            <person name="Altincicek B."/>
            <person name="Vilcinskas A."/>
            <person name="Williams M."/>
            <person name="Hultmark D."/>
            <person name="Hetru C."/>
            <person name="Jiang H."/>
            <person name="Grimmelikhuijzen C.J."/>
            <person name="Hauser F."/>
            <person name="Cazzamali G."/>
            <person name="Williamson M."/>
            <person name="Park Y."/>
            <person name="Li B."/>
            <person name="Tanaka Y."/>
            <person name="Predel R."/>
            <person name="Neupert S."/>
            <person name="Schachtner J."/>
            <person name="Verleyen P."/>
            <person name="Raible F."/>
            <person name="Bork P."/>
            <person name="Friedrich M."/>
            <person name="Walden K.K."/>
            <person name="Robertson H.M."/>
            <person name="Angeli S."/>
            <person name="Foret S."/>
            <person name="Bucher G."/>
            <person name="Schuetz S."/>
            <person name="Maleszka R."/>
            <person name="Wimmer E.A."/>
            <person name="Beeman R.W."/>
            <person name="Lorenzen M."/>
            <person name="Tomoyasu Y."/>
            <person name="Miller S.C."/>
            <person name="Grossmann D."/>
            <person name="Bucher G."/>
        </authorList>
    </citation>
    <scope>NUCLEOTIDE SEQUENCE [LARGE SCALE GENOMIC DNA]</scope>
    <source>
        <strain evidence="1 2">Georgia GA2</strain>
    </source>
</reference>
<accession>D6W6U6</accession>
<reference evidence="1 2" key="2">
    <citation type="journal article" date="2010" name="Nucleic Acids Res.">
        <title>BeetleBase in 2010: revisions to provide comprehensive genomic information for Tribolium castaneum.</title>
        <authorList>
            <person name="Kim H.S."/>
            <person name="Murphy T."/>
            <person name="Xia J."/>
            <person name="Caragea D."/>
            <person name="Park Y."/>
            <person name="Beeman R.W."/>
            <person name="Lorenzen M.D."/>
            <person name="Butcher S."/>
            <person name="Manak J.R."/>
            <person name="Brown S.J."/>
        </authorList>
    </citation>
    <scope>GENOME REANNOTATION</scope>
    <source>
        <strain evidence="1 2">Georgia GA2</strain>
    </source>
</reference>
<dbReference type="Proteomes" id="UP000007266">
    <property type="component" value="Linkage group 1"/>
</dbReference>
<dbReference type="EMBL" id="KQ971307">
    <property type="protein sequence ID" value="EFA11461.1"/>
    <property type="molecule type" value="Genomic_DNA"/>
</dbReference>
<protein>
    <submittedName>
        <fullName evidence="1">Uncharacterized protein</fullName>
    </submittedName>
</protein>
<evidence type="ECO:0000313" key="1">
    <source>
        <dbReference type="EMBL" id="EFA11461.1"/>
    </source>
</evidence>
<dbReference type="InParanoid" id="D6W6U6"/>
<dbReference type="HOGENOM" id="CLU_1157745_0_0_1"/>
<proteinExistence type="predicted"/>
<dbReference type="AlphaFoldDB" id="D6W6U6"/>
<sequence length="240" mass="26362">MNSTFTSNVNASLKAEPAASQVAKVFAKVNMQTVCLVSDVGEPNQKFLHLIRGSNPRPPPPKVALIPLGHEALEKFLHLIRGSNPRPPPPKVALIPLGHEALGGKSETPYKNKGLGRFINFWQGSNVLGTIMDGLKQLLCSVKSVFLIYGRRDRTADGLHCFPSSVPTLSQGTARRQLVYDAGRRQSGSRDILEQATGNSTGTHVRSAPCRHYSLQIRKRTMHGNDPWKFSAQLRLLLLL</sequence>
<gene>
    <name evidence="1" type="primary">GLEAN_14170</name>
    <name evidence="1" type="ORF">TcasGA2_TC014170</name>
</gene>
<keyword evidence="2" id="KW-1185">Reference proteome</keyword>